<dbReference type="PROSITE" id="PS50109">
    <property type="entry name" value="HIS_KIN"/>
    <property type="match status" value="1"/>
</dbReference>
<dbReference type="InterPro" id="IPR036097">
    <property type="entry name" value="HisK_dim/P_sf"/>
</dbReference>
<dbReference type="InterPro" id="IPR003594">
    <property type="entry name" value="HATPase_dom"/>
</dbReference>
<gene>
    <name evidence="10" type="ORF">J2Z60_000059</name>
</gene>
<keyword evidence="11" id="KW-1185">Reference proteome</keyword>
<evidence type="ECO:0000313" key="10">
    <source>
        <dbReference type="EMBL" id="MBP2056897.1"/>
    </source>
</evidence>
<comment type="subcellular location">
    <subcellularLocation>
        <location evidence="2">Membrane</location>
    </subcellularLocation>
</comment>
<evidence type="ECO:0000256" key="7">
    <source>
        <dbReference type="ARBA" id="ARBA00023012"/>
    </source>
</evidence>
<evidence type="ECO:0000256" key="6">
    <source>
        <dbReference type="ARBA" id="ARBA00022777"/>
    </source>
</evidence>
<proteinExistence type="predicted"/>
<dbReference type="SMART" id="SM00387">
    <property type="entry name" value="HATPase_c"/>
    <property type="match status" value="1"/>
</dbReference>
<dbReference type="PANTHER" id="PTHR45453">
    <property type="entry name" value="PHOSPHATE REGULON SENSOR PROTEIN PHOR"/>
    <property type="match status" value="1"/>
</dbReference>
<sequence>MIQRFRWKFIYISLASLFIVMVVTMGTLLFINYNQSQSEVSRVMTALIKNDGHLTPRNAQPAFGNQDDAINRTFLAGRYNPEAVYQYRYFSVKVNSKQKIQILNDANVYQVTSKQVKQVSKNILKLNKVEGNVVIGQNRYRYRKSKTKLGDNIIVFLNESLIFTRFWLLLRISVALSIVALIIFALILIGVSRRAIKPIVVTYNKQREFITNAGHELKTPLAIISANTEMEEMLGNDSEWLQSTKEQTERLTELINRLIAMARTGETGEVVVGKVNFSEIVKQDGQDFKSIMQKNGLHYDVKVSSNIFVKGEEHSLKEVVNILFDNACKYCDKGGQVSVSLTRGRLGKHAILRVNNTYVDGKGKDYQHFFDRFYRQDESHSSNKSGFGIGLAMARDIVEAFQGKIGVHWKNGMISFVVNLKIVK</sequence>
<dbReference type="RefSeq" id="WP_209685196.1">
    <property type="nucleotide sequence ID" value="NZ_JAGGLU010000001.1"/>
</dbReference>
<evidence type="ECO:0000256" key="1">
    <source>
        <dbReference type="ARBA" id="ARBA00000085"/>
    </source>
</evidence>
<name>A0ABS4MBV6_9LACO</name>
<dbReference type="InterPro" id="IPR005467">
    <property type="entry name" value="His_kinase_dom"/>
</dbReference>
<evidence type="ECO:0000256" key="2">
    <source>
        <dbReference type="ARBA" id="ARBA00004370"/>
    </source>
</evidence>
<dbReference type="InterPro" id="IPR036890">
    <property type="entry name" value="HATPase_C_sf"/>
</dbReference>
<dbReference type="Gene3D" id="3.30.565.10">
    <property type="entry name" value="Histidine kinase-like ATPase, C-terminal domain"/>
    <property type="match status" value="1"/>
</dbReference>
<evidence type="ECO:0000256" key="3">
    <source>
        <dbReference type="ARBA" id="ARBA00012438"/>
    </source>
</evidence>
<organism evidence="10 11">
    <name type="scientific">Lactobacillus colini</name>
    <dbReference type="NCBI Taxonomy" id="1819254"/>
    <lineage>
        <taxon>Bacteria</taxon>
        <taxon>Bacillati</taxon>
        <taxon>Bacillota</taxon>
        <taxon>Bacilli</taxon>
        <taxon>Lactobacillales</taxon>
        <taxon>Lactobacillaceae</taxon>
        <taxon>Lactobacillus</taxon>
    </lineage>
</organism>
<keyword evidence="5" id="KW-0808">Transferase</keyword>
<dbReference type="SUPFAM" id="SSF47384">
    <property type="entry name" value="Homodimeric domain of signal transducing histidine kinase"/>
    <property type="match status" value="1"/>
</dbReference>
<dbReference type="InterPro" id="IPR050351">
    <property type="entry name" value="BphY/WalK/GraS-like"/>
</dbReference>
<dbReference type="Pfam" id="PF02518">
    <property type="entry name" value="HATPase_c"/>
    <property type="match status" value="1"/>
</dbReference>
<dbReference type="PANTHER" id="PTHR45453:SF1">
    <property type="entry name" value="PHOSPHATE REGULON SENSOR PROTEIN PHOR"/>
    <property type="match status" value="1"/>
</dbReference>
<feature type="transmembrane region" description="Helical" evidence="8">
    <location>
        <begin position="9"/>
        <end position="31"/>
    </location>
</feature>
<dbReference type="CDD" id="cd00082">
    <property type="entry name" value="HisKA"/>
    <property type="match status" value="1"/>
</dbReference>
<dbReference type="Pfam" id="PF00512">
    <property type="entry name" value="HisKA"/>
    <property type="match status" value="1"/>
</dbReference>
<dbReference type="EC" id="2.7.13.3" evidence="3"/>
<feature type="domain" description="Histidine kinase" evidence="9">
    <location>
        <begin position="212"/>
        <end position="424"/>
    </location>
</feature>
<keyword evidence="4" id="KW-0597">Phosphoprotein</keyword>
<reference evidence="10 11" key="1">
    <citation type="submission" date="2021-03" db="EMBL/GenBank/DDBJ databases">
        <title>Genomic Encyclopedia of Type Strains, Phase IV (KMG-IV): sequencing the most valuable type-strain genomes for metagenomic binning, comparative biology and taxonomic classification.</title>
        <authorList>
            <person name="Goeker M."/>
        </authorList>
    </citation>
    <scope>NUCLEOTIDE SEQUENCE [LARGE SCALE GENOMIC DNA]</scope>
    <source>
        <strain evidence="10 11">DSM 101872</strain>
    </source>
</reference>
<keyword evidence="6 10" id="KW-0418">Kinase</keyword>
<keyword evidence="8" id="KW-1133">Transmembrane helix</keyword>
<evidence type="ECO:0000259" key="9">
    <source>
        <dbReference type="PROSITE" id="PS50109"/>
    </source>
</evidence>
<dbReference type="SMART" id="SM00388">
    <property type="entry name" value="HisKA"/>
    <property type="match status" value="1"/>
</dbReference>
<dbReference type="InterPro" id="IPR003661">
    <property type="entry name" value="HisK_dim/P_dom"/>
</dbReference>
<keyword evidence="8" id="KW-0472">Membrane</keyword>
<dbReference type="GO" id="GO:0016301">
    <property type="term" value="F:kinase activity"/>
    <property type="evidence" value="ECO:0007669"/>
    <property type="project" value="UniProtKB-KW"/>
</dbReference>
<keyword evidence="8" id="KW-0812">Transmembrane</keyword>
<evidence type="ECO:0000256" key="8">
    <source>
        <dbReference type="SAM" id="Phobius"/>
    </source>
</evidence>
<dbReference type="EMBL" id="JAGGLU010000001">
    <property type="protein sequence ID" value="MBP2056897.1"/>
    <property type="molecule type" value="Genomic_DNA"/>
</dbReference>
<protein>
    <recommendedName>
        <fullName evidence="3">histidine kinase</fullName>
        <ecNumber evidence="3">2.7.13.3</ecNumber>
    </recommendedName>
</protein>
<accession>A0ABS4MBV6</accession>
<evidence type="ECO:0000313" key="11">
    <source>
        <dbReference type="Proteomes" id="UP001519292"/>
    </source>
</evidence>
<dbReference type="Gene3D" id="1.10.287.130">
    <property type="match status" value="1"/>
</dbReference>
<comment type="catalytic activity">
    <reaction evidence="1">
        <text>ATP + protein L-histidine = ADP + protein N-phospho-L-histidine.</text>
        <dbReference type="EC" id="2.7.13.3"/>
    </reaction>
</comment>
<evidence type="ECO:0000256" key="4">
    <source>
        <dbReference type="ARBA" id="ARBA00022553"/>
    </source>
</evidence>
<comment type="caution">
    <text evidence="10">The sequence shown here is derived from an EMBL/GenBank/DDBJ whole genome shotgun (WGS) entry which is preliminary data.</text>
</comment>
<dbReference type="Proteomes" id="UP001519292">
    <property type="component" value="Unassembled WGS sequence"/>
</dbReference>
<feature type="transmembrane region" description="Helical" evidence="8">
    <location>
        <begin position="166"/>
        <end position="189"/>
    </location>
</feature>
<dbReference type="SUPFAM" id="SSF55874">
    <property type="entry name" value="ATPase domain of HSP90 chaperone/DNA topoisomerase II/histidine kinase"/>
    <property type="match status" value="1"/>
</dbReference>
<keyword evidence="7" id="KW-0902">Two-component regulatory system</keyword>
<evidence type="ECO:0000256" key="5">
    <source>
        <dbReference type="ARBA" id="ARBA00022679"/>
    </source>
</evidence>